<feature type="transmembrane region" description="Helical" evidence="1">
    <location>
        <begin position="6"/>
        <end position="27"/>
    </location>
</feature>
<organism evidence="2 3">
    <name type="scientific">Runella slithyformis (strain ATCC 29530 / DSM 19594 / LMG 11500 / NCIMB 11436 / LSU 4)</name>
    <dbReference type="NCBI Taxonomy" id="761193"/>
    <lineage>
        <taxon>Bacteria</taxon>
        <taxon>Pseudomonadati</taxon>
        <taxon>Bacteroidota</taxon>
        <taxon>Cytophagia</taxon>
        <taxon>Cytophagales</taxon>
        <taxon>Spirosomataceae</taxon>
        <taxon>Runella</taxon>
    </lineage>
</organism>
<evidence type="ECO:0000256" key="1">
    <source>
        <dbReference type="SAM" id="Phobius"/>
    </source>
</evidence>
<accession>A0A7U3ZI81</accession>
<dbReference type="AlphaFoldDB" id="A0A7U3ZI81"/>
<dbReference type="KEGG" id="rsi:Runsl_1248"/>
<keyword evidence="1" id="KW-0472">Membrane</keyword>
<dbReference type="EMBL" id="CP002859">
    <property type="protein sequence ID" value="AEI47675.1"/>
    <property type="molecule type" value="Genomic_DNA"/>
</dbReference>
<sequence length="35" mass="4121">MKKNRIGWLITILFITATGLTIWSNILNIRSYLKK</sequence>
<gene>
    <name evidence="2" type="ordered locus">Runsl_1248</name>
</gene>
<keyword evidence="3" id="KW-1185">Reference proteome</keyword>
<evidence type="ECO:0000313" key="3">
    <source>
        <dbReference type="Proteomes" id="UP000000493"/>
    </source>
</evidence>
<reference evidence="2 3" key="2">
    <citation type="journal article" date="2012" name="Stand. Genomic Sci.">
        <title>Complete genome sequence of the aquatic bacterium Runella slithyformis type strain (LSU 4(T)).</title>
        <authorList>
            <person name="Copeland A."/>
            <person name="Zhang X."/>
            <person name="Misra M."/>
            <person name="Lapidus A."/>
            <person name="Nolan M."/>
            <person name="Lucas S."/>
            <person name="Deshpande S."/>
            <person name="Cheng J.F."/>
            <person name="Tapia R."/>
            <person name="Goodwin L.A."/>
            <person name="Pitluck S."/>
            <person name="Liolios K."/>
            <person name="Pagani I."/>
            <person name="Ivanova N."/>
            <person name="Mikhailova N."/>
            <person name="Pati A."/>
            <person name="Chen A."/>
            <person name="Palaniappan K."/>
            <person name="Land M."/>
            <person name="Hauser L."/>
            <person name="Pan C."/>
            <person name="Jeffries C.D."/>
            <person name="Detter J.C."/>
            <person name="Brambilla E.M."/>
            <person name="Rohde M."/>
            <person name="Djao O.D."/>
            <person name="Goker M."/>
            <person name="Sikorski J."/>
            <person name="Tindall B.J."/>
            <person name="Woyke T."/>
            <person name="Bristow J."/>
            <person name="Eisen J.A."/>
            <person name="Markowitz V."/>
            <person name="Hugenholtz P."/>
            <person name="Kyrpides N.C."/>
            <person name="Klenk H.P."/>
            <person name="Mavromatis K."/>
        </authorList>
    </citation>
    <scope>NUCLEOTIDE SEQUENCE [LARGE SCALE GENOMIC DNA]</scope>
    <source>
        <strain evidence="3">ATCC 29530 / DSM 19594 / LMG 11500 / NCIMB 11436 / LSU 4</strain>
    </source>
</reference>
<evidence type="ECO:0000313" key="2">
    <source>
        <dbReference type="EMBL" id="AEI47675.1"/>
    </source>
</evidence>
<dbReference type="Proteomes" id="UP000000493">
    <property type="component" value="Chromosome"/>
</dbReference>
<keyword evidence="1" id="KW-1133">Transmembrane helix</keyword>
<protein>
    <submittedName>
        <fullName evidence="2">Uncharacterized protein</fullName>
    </submittedName>
</protein>
<reference evidence="3" key="1">
    <citation type="submission" date="2011-06" db="EMBL/GenBank/DDBJ databases">
        <title>The complete genome of chromosome of Runella slithyformis DSM 19594.</title>
        <authorList>
            <consortium name="US DOE Joint Genome Institute (JGI-PGF)"/>
            <person name="Lucas S."/>
            <person name="Han J."/>
            <person name="Lapidus A."/>
            <person name="Bruce D."/>
            <person name="Goodwin L."/>
            <person name="Pitluck S."/>
            <person name="Peters L."/>
            <person name="Kyrpides N."/>
            <person name="Mavromatis K."/>
            <person name="Ivanova N."/>
            <person name="Ovchinnikova G."/>
            <person name="Zhang X."/>
            <person name="Misra M."/>
            <person name="Detter J.C."/>
            <person name="Tapia R."/>
            <person name="Han C."/>
            <person name="Land M."/>
            <person name="Hauser L."/>
            <person name="Markowitz V."/>
            <person name="Cheng J.-F."/>
            <person name="Hugenholtz P."/>
            <person name="Woyke T."/>
            <person name="Wu D."/>
            <person name="Tindall B."/>
            <person name="Faehrich R."/>
            <person name="Brambilla E."/>
            <person name="Klenk H.-P."/>
            <person name="Eisen J.A."/>
        </authorList>
    </citation>
    <scope>NUCLEOTIDE SEQUENCE [LARGE SCALE GENOMIC DNA]</scope>
    <source>
        <strain evidence="3">ATCC 29530 / DSM 19594 / LMG 11500 / NCIMB 11436 / LSU 4</strain>
    </source>
</reference>
<proteinExistence type="predicted"/>
<keyword evidence="1" id="KW-0812">Transmembrane</keyword>
<name>A0A7U3ZI81_RUNSL</name>